<dbReference type="EMBL" id="FQXR01000003">
    <property type="protein sequence ID" value="SHH58188.1"/>
    <property type="molecule type" value="Genomic_DNA"/>
</dbReference>
<keyword evidence="2" id="KW-1185">Reference proteome</keyword>
<accession>A0A1M5U5H1</accession>
<name>A0A1M5U5H1_9FIRM</name>
<dbReference type="Proteomes" id="UP000184389">
    <property type="component" value="Unassembled WGS sequence"/>
</dbReference>
<protein>
    <submittedName>
        <fullName evidence="1">Uncharacterized protein</fullName>
    </submittedName>
</protein>
<dbReference type="OrthoDB" id="1913356at2"/>
<evidence type="ECO:0000313" key="1">
    <source>
        <dbReference type="EMBL" id="SHH58188.1"/>
    </source>
</evidence>
<proteinExistence type="predicted"/>
<organism evidence="1 2">
    <name type="scientific">Sporanaerobacter acetigenes DSM 13106</name>
    <dbReference type="NCBI Taxonomy" id="1123281"/>
    <lineage>
        <taxon>Bacteria</taxon>
        <taxon>Bacillati</taxon>
        <taxon>Bacillota</taxon>
        <taxon>Tissierellia</taxon>
        <taxon>Tissierellales</taxon>
        <taxon>Sporanaerobacteraceae</taxon>
        <taxon>Sporanaerobacter</taxon>
    </lineage>
</organism>
<gene>
    <name evidence="1" type="ORF">SAMN02745180_00531</name>
</gene>
<evidence type="ECO:0000313" key="2">
    <source>
        <dbReference type="Proteomes" id="UP000184389"/>
    </source>
</evidence>
<dbReference type="AlphaFoldDB" id="A0A1M5U5H1"/>
<sequence>MSSYVLDNLEKYHCFTCDKEFILSEYQRENATEEIICPYCHSKNVEDYVFMDDEDGLNDLGCMGISHYTDPKEEFECWARTWGVIEEMRKKKGGNKALK</sequence>
<dbReference type="RefSeq" id="WP_072743120.1">
    <property type="nucleotide sequence ID" value="NZ_FQXR01000003.1"/>
</dbReference>
<reference evidence="1 2" key="1">
    <citation type="submission" date="2016-11" db="EMBL/GenBank/DDBJ databases">
        <authorList>
            <person name="Jaros S."/>
            <person name="Januszkiewicz K."/>
            <person name="Wedrychowicz H."/>
        </authorList>
    </citation>
    <scope>NUCLEOTIDE SEQUENCE [LARGE SCALE GENOMIC DNA]</scope>
    <source>
        <strain evidence="1 2">DSM 13106</strain>
    </source>
</reference>
<dbReference type="STRING" id="1123281.SAMN02745180_00531"/>